<dbReference type="SMR" id="A0A371ND47"/>
<dbReference type="RefSeq" id="WP_074359234.1">
    <property type="nucleotide sequence ID" value="NZ_QREL01000001.1"/>
</dbReference>
<keyword evidence="1" id="KW-0472">Membrane</keyword>
<name>A0A371ND47_9EURY</name>
<dbReference type="GO" id="GO:0003676">
    <property type="term" value="F:nucleic acid binding"/>
    <property type="evidence" value="ECO:0007669"/>
    <property type="project" value="InterPro"/>
</dbReference>
<evidence type="ECO:0000256" key="1">
    <source>
        <dbReference type="SAM" id="Phobius"/>
    </source>
</evidence>
<feature type="transmembrane region" description="Helical" evidence="1">
    <location>
        <begin position="47"/>
        <end position="68"/>
    </location>
</feature>
<evidence type="ECO:0000313" key="2">
    <source>
        <dbReference type="EMBL" id="REE28445.1"/>
    </source>
</evidence>
<dbReference type="Gene3D" id="3.40.1350.10">
    <property type="match status" value="1"/>
</dbReference>
<evidence type="ECO:0000313" key="3">
    <source>
        <dbReference type="Proteomes" id="UP000256864"/>
    </source>
</evidence>
<dbReference type="GeneID" id="301442650"/>
<dbReference type="Proteomes" id="UP000256864">
    <property type="component" value="Unassembled WGS sequence"/>
</dbReference>
<accession>A0A371ND47</accession>
<dbReference type="AlphaFoldDB" id="A0A371ND47"/>
<protein>
    <submittedName>
        <fullName evidence="2">Uncharacterized protein</fullName>
    </submittedName>
</protein>
<reference evidence="2 3" key="1">
    <citation type="submission" date="2018-07" db="EMBL/GenBank/DDBJ databases">
        <title>Genomic Encyclopedia of Type Strains, Phase IV (KMG-IV): sequencing the most valuable type-strain genomes for metagenomic binning, comparative biology and taxonomic classification.</title>
        <authorList>
            <person name="Goeker M."/>
        </authorList>
    </citation>
    <scope>NUCLEOTIDE SEQUENCE [LARGE SCALE GENOMIC DNA]</scope>
    <source>
        <strain evidence="2 3">DSM 7466</strain>
    </source>
</reference>
<gene>
    <name evidence="2" type="ORF">C7452_0456</name>
</gene>
<comment type="caution">
    <text evidence="2">The sequence shown here is derived from an EMBL/GenBank/DDBJ whole genome shotgun (WGS) entry which is preliminary data.</text>
</comment>
<proteinExistence type="predicted"/>
<sequence>MDGYVNSEAFLKRQDDLRRSLMQENFDVLSIRERELYLMLAGDGETVFIFLVLLPYMDVFELPKAYIWKLRRLATRFRARPFVTTMIPEVRNWFFVPLTALRDDGSCFVLEMKSCRHKGFYLHRLISEELQQRLL</sequence>
<organism evidence="2 3">
    <name type="scientific">Methanothermobacter defluvii</name>
    <dbReference type="NCBI Taxonomy" id="49339"/>
    <lineage>
        <taxon>Archaea</taxon>
        <taxon>Methanobacteriati</taxon>
        <taxon>Methanobacteriota</taxon>
        <taxon>Methanomada group</taxon>
        <taxon>Methanobacteria</taxon>
        <taxon>Methanobacteriales</taxon>
        <taxon>Methanobacteriaceae</taxon>
        <taxon>Methanothermobacter</taxon>
    </lineage>
</organism>
<keyword evidence="3" id="KW-1185">Reference proteome</keyword>
<keyword evidence="1" id="KW-0812">Transmembrane</keyword>
<dbReference type="InterPro" id="IPR011856">
    <property type="entry name" value="tRNA_endonuc-like_dom_sf"/>
</dbReference>
<dbReference type="EMBL" id="QREL01000001">
    <property type="protein sequence ID" value="REE28445.1"/>
    <property type="molecule type" value="Genomic_DNA"/>
</dbReference>
<keyword evidence="1" id="KW-1133">Transmembrane helix</keyword>